<dbReference type="GO" id="GO:0008757">
    <property type="term" value="F:S-adenosylmethionine-dependent methyltransferase activity"/>
    <property type="evidence" value="ECO:0007669"/>
    <property type="project" value="InterPro"/>
</dbReference>
<dbReference type="SUPFAM" id="SSF53335">
    <property type="entry name" value="S-adenosyl-L-methionine-dependent methyltransferases"/>
    <property type="match status" value="1"/>
</dbReference>
<dbReference type="InterPro" id="IPR013216">
    <property type="entry name" value="Methyltransf_11"/>
</dbReference>
<evidence type="ECO:0000259" key="4">
    <source>
        <dbReference type="Pfam" id="PF08241"/>
    </source>
</evidence>
<gene>
    <name evidence="5" type="ORF">MSBR2_1926</name>
</gene>
<dbReference type="GO" id="GO:0032259">
    <property type="term" value="P:methylation"/>
    <property type="evidence" value="ECO:0007669"/>
    <property type="project" value="UniProtKB-KW"/>
</dbReference>
<dbReference type="RefSeq" id="WP_048120118.1">
    <property type="nucleotide sequence ID" value="NZ_CP009530.1"/>
</dbReference>
<dbReference type="Proteomes" id="UP000033079">
    <property type="component" value="Chromosome"/>
</dbReference>
<sequence length="226" mass="25892">MDKLDTFNLEDSQASSTKNHFLAWDKEYTHLKWGGPAPIRDIQAYLLLGSTVLDAGSGNGRYLGELARHYNAVGIDISITALNGSRARLSRSGRFAEHLGASILDLPFKTHTFDGILCYGVLQHLFKKERESAVEEFSSILRKGGFFFFEAFGYKDMRCGGEPSIHCEERTFSRQNGIIYHYFTKEEVRTLFKGFEIMELEDVIKEKNFKGKVYRRHLIKGIFRKT</sequence>
<evidence type="ECO:0000313" key="6">
    <source>
        <dbReference type="Proteomes" id="UP000033079"/>
    </source>
</evidence>
<keyword evidence="1" id="KW-0489">Methyltransferase</keyword>
<evidence type="ECO:0000256" key="2">
    <source>
        <dbReference type="ARBA" id="ARBA00022679"/>
    </source>
</evidence>
<proteinExistence type="predicted"/>
<dbReference type="AlphaFoldDB" id="A0A0E3R4R7"/>
<keyword evidence="2" id="KW-0808">Transferase</keyword>
<keyword evidence="3" id="KW-0949">S-adenosyl-L-methionine</keyword>
<dbReference type="EMBL" id="CP009530">
    <property type="protein sequence ID" value="AKB58442.1"/>
    <property type="molecule type" value="Genomic_DNA"/>
</dbReference>
<reference evidence="5 6" key="1">
    <citation type="submission" date="2014-07" db="EMBL/GenBank/DDBJ databases">
        <title>Methanogenic archaea and the global carbon cycle.</title>
        <authorList>
            <person name="Henriksen J.R."/>
            <person name="Luke J."/>
            <person name="Reinhart S."/>
            <person name="Benedict M.N."/>
            <person name="Youngblut N.D."/>
            <person name="Metcalf M.E."/>
            <person name="Whitaker R.J."/>
            <person name="Metcalf W.W."/>
        </authorList>
    </citation>
    <scope>NUCLEOTIDE SEQUENCE [LARGE SCALE GENOMIC DNA]</scope>
    <source>
        <strain evidence="5 6">227</strain>
    </source>
</reference>
<dbReference type="PATRIC" id="fig|1434106.5.peg.2470"/>
<dbReference type="KEGG" id="mbar:MSBR2_1926"/>
<dbReference type="PANTHER" id="PTHR43464:SF19">
    <property type="entry name" value="UBIQUINONE BIOSYNTHESIS O-METHYLTRANSFERASE, MITOCHONDRIAL"/>
    <property type="match status" value="1"/>
</dbReference>
<protein>
    <submittedName>
        <fullName evidence="5">LysM protein</fullName>
    </submittedName>
</protein>
<evidence type="ECO:0000256" key="3">
    <source>
        <dbReference type="ARBA" id="ARBA00022691"/>
    </source>
</evidence>
<dbReference type="InterPro" id="IPR029063">
    <property type="entry name" value="SAM-dependent_MTases_sf"/>
</dbReference>
<dbReference type="Pfam" id="PF08241">
    <property type="entry name" value="Methyltransf_11"/>
    <property type="match status" value="1"/>
</dbReference>
<evidence type="ECO:0000256" key="1">
    <source>
        <dbReference type="ARBA" id="ARBA00022603"/>
    </source>
</evidence>
<evidence type="ECO:0000313" key="5">
    <source>
        <dbReference type="EMBL" id="AKB58442.1"/>
    </source>
</evidence>
<dbReference type="Gene3D" id="3.40.50.150">
    <property type="entry name" value="Vaccinia Virus protein VP39"/>
    <property type="match status" value="1"/>
</dbReference>
<accession>A0A0E3R4R7</accession>
<dbReference type="GeneID" id="24800938"/>
<feature type="domain" description="Methyltransferase type 11" evidence="4">
    <location>
        <begin position="53"/>
        <end position="149"/>
    </location>
</feature>
<dbReference type="PANTHER" id="PTHR43464">
    <property type="entry name" value="METHYLTRANSFERASE"/>
    <property type="match status" value="1"/>
</dbReference>
<dbReference type="CDD" id="cd02440">
    <property type="entry name" value="AdoMet_MTases"/>
    <property type="match status" value="1"/>
</dbReference>
<dbReference type="HOGENOM" id="CLU_091228_0_0_2"/>
<organism evidence="5 6">
    <name type="scientific">Methanosarcina barkeri 227</name>
    <dbReference type="NCBI Taxonomy" id="1434106"/>
    <lineage>
        <taxon>Archaea</taxon>
        <taxon>Methanobacteriati</taxon>
        <taxon>Methanobacteriota</taxon>
        <taxon>Stenosarchaea group</taxon>
        <taxon>Methanomicrobia</taxon>
        <taxon>Methanosarcinales</taxon>
        <taxon>Methanosarcinaceae</taxon>
        <taxon>Methanosarcina</taxon>
    </lineage>
</organism>
<name>A0A0E3R4R7_METBA</name>